<name>A0A444ZTX9_ARAHY</name>
<keyword evidence="2" id="KW-1185">Reference proteome</keyword>
<sequence>MLDDVRHGWAQWTDWLRPDIKKALSAHWETDDGFRHLYLTNRANRASSRSFKYTGNSTTFMKAKLKSLDRDAILAEMFKYTHMLKENKARCADQRLRTIIEEDAADGSTASVVNPDVVWRKTASTMYKNRVYGMESLFDSSLCTSLRLSSGSAASRAIQSEDGVNLRLQVQELQCSLHQQAHECNDYRERYQEIFTCVTSTDELILEFRESMEWIQRMKA</sequence>
<evidence type="ECO:0000313" key="1">
    <source>
        <dbReference type="EMBL" id="RYR17675.1"/>
    </source>
</evidence>
<dbReference type="Gramene" id="arahy.Tifrunner.gnm2.ann2.Ah13g574100.1">
    <property type="protein sequence ID" value="arahy.Tifrunner.gnm2.ann2.Ah13g574100.1-CDS"/>
    <property type="gene ID" value="arahy.Tifrunner.gnm2.ann2.Ah13g574100"/>
</dbReference>
<gene>
    <name evidence="1" type="ORF">Ahy_B03g062371</name>
</gene>
<dbReference type="SMR" id="A0A444ZTX9"/>
<organism evidence="1 2">
    <name type="scientific">Arachis hypogaea</name>
    <name type="common">Peanut</name>
    <dbReference type="NCBI Taxonomy" id="3818"/>
    <lineage>
        <taxon>Eukaryota</taxon>
        <taxon>Viridiplantae</taxon>
        <taxon>Streptophyta</taxon>
        <taxon>Embryophyta</taxon>
        <taxon>Tracheophyta</taxon>
        <taxon>Spermatophyta</taxon>
        <taxon>Magnoliopsida</taxon>
        <taxon>eudicotyledons</taxon>
        <taxon>Gunneridae</taxon>
        <taxon>Pentapetalae</taxon>
        <taxon>rosids</taxon>
        <taxon>fabids</taxon>
        <taxon>Fabales</taxon>
        <taxon>Fabaceae</taxon>
        <taxon>Papilionoideae</taxon>
        <taxon>50 kb inversion clade</taxon>
        <taxon>dalbergioids sensu lato</taxon>
        <taxon>Dalbergieae</taxon>
        <taxon>Pterocarpus clade</taxon>
        <taxon>Arachis</taxon>
    </lineage>
</organism>
<reference evidence="1 2" key="1">
    <citation type="submission" date="2019-01" db="EMBL/GenBank/DDBJ databases">
        <title>Sequencing of cultivated peanut Arachis hypogaea provides insights into genome evolution and oil improvement.</title>
        <authorList>
            <person name="Chen X."/>
        </authorList>
    </citation>
    <scope>NUCLEOTIDE SEQUENCE [LARGE SCALE GENOMIC DNA]</scope>
    <source>
        <strain evidence="2">cv. Fuhuasheng</strain>
        <tissue evidence="1">Leaves</tissue>
    </source>
</reference>
<dbReference type="AlphaFoldDB" id="A0A444ZTX9"/>
<dbReference type="EMBL" id="SDMP01000013">
    <property type="protein sequence ID" value="RYR17675.1"/>
    <property type="molecule type" value="Genomic_DNA"/>
</dbReference>
<protein>
    <submittedName>
        <fullName evidence="1">Uncharacterized protein</fullName>
    </submittedName>
</protein>
<proteinExistence type="predicted"/>
<dbReference type="Proteomes" id="UP000289738">
    <property type="component" value="Chromosome B03"/>
</dbReference>
<accession>A0A444ZTX9</accession>
<evidence type="ECO:0000313" key="2">
    <source>
        <dbReference type="Proteomes" id="UP000289738"/>
    </source>
</evidence>
<comment type="caution">
    <text evidence="1">The sequence shown here is derived from an EMBL/GenBank/DDBJ whole genome shotgun (WGS) entry which is preliminary data.</text>
</comment>